<evidence type="ECO:0000313" key="2">
    <source>
        <dbReference type="EMBL" id="SDC32500.1"/>
    </source>
</evidence>
<dbReference type="Gene3D" id="3.40.630.30">
    <property type="match status" value="1"/>
</dbReference>
<dbReference type="EMBL" id="FMZZ01000001">
    <property type="protein sequence ID" value="SDC32500.1"/>
    <property type="molecule type" value="Genomic_DNA"/>
</dbReference>
<dbReference type="PANTHER" id="PTHR43792:SF1">
    <property type="entry name" value="N-ACETYLTRANSFERASE DOMAIN-CONTAINING PROTEIN"/>
    <property type="match status" value="1"/>
</dbReference>
<dbReference type="STRING" id="1271860.SAMN05216174_1011009"/>
<dbReference type="PROSITE" id="PS51186">
    <property type="entry name" value="GNAT"/>
    <property type="match status" value="1"/>
</dbReference>
<dbReference type="GO" id="GO:0016747">
    <property type="term" value="F:acyltransferase activity, transferring groups other than amino-acyl groups"/>
    <property type="evidence" value="ECO:0007669"/>
    <property type="project" value="InterPro"/>
</dbReference>
<feature type="domain" description="N-acetyltransferase" evidence="1">
    <location>
        <begin position="11"/>
        <end position="179"/>
    </location>
</feature>
<organism evidence="2 3">
    <name type="scientific">Actinokineospora iranica</name>
    <dbReference type="NCBI Taxonomy" id="1271860"/>
    <lineage>
        <taxon>Bacteria</taxon>
        <taxon>Bacillati</taxon>
        <taxon>Actinomycetota</taxon>
        <taxon>Actinomycetes</taxon>
        <taxon>Pseudonocardiales</taxon>
        <taxon>Pseudonocardiaceae</taxon>
        <taxon>Actinokineospora</taxon>
    </lineage>
</organism>
<name>A0A1G6KN68_9PSEU</name>
<gene>
    <name evidence="2" type="ORF">SAMN05216174_1011009</name>
</gene>
<dbReference type="Pfam" id="PF13302">
    <property type="entry name" value="Acetyltransf_3"/>
    <property type="match status" value="1"/>
</dbReference>
<dbReference type="Proteomes" id="UP000199501">
    <property type="component" value="Unassembled WGS sequence"/>
</dbReference>
<dbReference type="InterPro" id="IPR016181">
    <property type="entry name" value="Acyl_CoA_acyltransferase"/>
</dbReference>
<keyword evidence="2" id="KW-0808">Transferase</keyword>
<dbReference type="SUPFAM" id="SSF55729">
    <property type="entry name" value="Acyl-CoA N-acyltransferases (Nat)"/>
    <property type="match status" value="1"/>
</dbReference>
<keyword evidence="3" id="KW-1185">Reference proteome</keyword>
<dbReference type="PANTHER" id="PTHR43792">
    <property type="entry name" value="GNAT FAMILY, PUTATIVE (AFU_ORTHOLOGUE AFUA_3G00765)-RELATED-RELATED"/>
    <property type="match status" value="1"/>
</dbReference>
<dbReference type="InterPro" id="IPR051531">
    <property type="entry name" value="N-acetyltransferase"/>
</dbReference>
<evidence type="ECO:0000313" key="3">
    <source>
        <dbReference type="Proteomes" id="UP000199501"/>
    </source>
</evidence>
<proteinExistence type="predicted"/>
<sequence length="192" mass="21472">MVRVFLATDRLVLRRFTEADVDNLVVLDGDPEVMRFLTGEPTPRAEIEDDVLPGILRAYDRGPAGRWAAVERSTGEFVGWFALQPPEDGSVAEVELGYRLKASAWGRGYATEGSRALLRKAFTDLGARRVWAQTMAVNTASRRVLAKAGLKHVRTFHLHFDDPLPGTEHGEVEYELQRTDWTDTGQPAHADR</sequence>
<reference evidence="3" key="1">
    <citation type="submission" date="2016-10" db="EMBL/GenBank/DDBJ databases">
        <authorList>
            <person name="Varghese N."/>
            <person name="Submissions S."/>
        </authorList>
    </citation>
    <scope>NUCLEOTIDE SEQUENCE [LARGE SCALE GENOMIC DNA]</scope>
    <source>
        <strain evidence="3">IBRC-M 10403</strain>
    </source>
</reference>
<accession>A0A1G6KN68</accession>
<dbReference type="AlphaFoldDB" id="A0A1G6KN68"/>
<evidence type="ECO:0000259" key="1">
    <source>
        <dbReference type="PROSITE" id="PS51186"/>
    </source>
</evidence>
<protein>
    <submittedName>
        <fullName evidence="2">Protein N-acetyltransferase, RimJ/RimL family</fullName>
    </submittedName>
</protein>
<dbReference type="InterPro" id="IPR000182">
    <property type="entry name" value="GNAT_dom"/>
</dbReference>